<gene>
    <name evidence="2" type="ORF">LPTSP1_21700</name>
</gene>
<dbReference type="AlphaFoldDB" id="A0A2P2D3E1"/>
<accession>A0A2P2D3E1</accession>
<dbReference type="GO" id="GO:0016020">
    <property type="term" value="C:membrane"/>
    <property type="evidence" value="ECO:0007669"/>
    <property type="project" value="TreeGrafter"/>
</dbReference>
<dbReference type="PRINTS" id="PR00111">
    <property type="entry name" value="ABHYDROLASE"/>
</dbReference>
<comment type="caution">
    <text evidence="2">The sequence shown here is derived from an EMBL/GenBank/DDBJ whole genome shotgun (WGS) entry which is preliminary data.</text>
</comment>
<dbReference type="InterPro" id="IPR029058">
    <property type="entry name" value="AB_hydrolase_fold"/>
</dbReference>
<dbReference type="Proteomes" id="UP000245076">
    <property type="component" value="Unassembled WGS sequence"/>
</dbReference>
<dbReference type="SUPFAM" id="SSF53474">
    <property type="entry name" value="alpha/beta-Hydrolases"/>
    <property type="match status" value="1"/>
</dbReference>
<dbReference type="InterPro" id="IPR050266">
    <property type="entry name" value="AB_hydrolase_sf"/>
</dbReference>
<dbReference type="GO" id="GO:0016787">
    <property type="term" value="F:hydrolase activity"/>
    <property type="evidence" value="ECO:0007669"/>
    <property type="project" value="UniProtKB-KW"/>
</dbReference>
<dbReference type="Gene3D" id="3.40.50.1820">
    <property type="entry name" value="alpha/beta hydrolase"/>
    <property type="match status" value="1"/>
</dbReference>
<organism evidence="2 3">
    <name type="scientific">Leptospira johnsonii</name>
    <dbReference type="NCBI Taxonomy" id="1917820"/>
    <lineage>
        <taxon>Bacteria</taxon>
        <taxon>Pseudomonadati</taxon>
        <taxon>Spirochaetota</taxon>
        <taxon>Spirochaetia</taxon>
        <taxon>Leptospirales</taxon>
        <taxon>Leptospiraceae</taxon>
        <taxon>Leptospira</taxon>
    </lineage>
</organism>
<reference evidence="2 3" key="1">
    <citation type="submission" date="2018-02" db="EMBL/GenBank/DDBJ databases">
        <title>Novel Leptospira species isolated from soil and water in Japan.</title>
        <authorList>
            <person name="Nakao R."/>
            <person name="Masuzawa T."/>
        </authorList>
    </citation>
    <scope>NUCLEOTIDE SEQUENCE [LARGE SCALE GENOMIC DNA]</scope>
    <source>
        <strain evidence="2 3">E8</strain>
    </source>
</reference>
<sequence length="294" mass="33816">MTQSMDFVYELFLRNYTWQKIRFMEKELGFQRLRLDLGGHEIFFLKRPSAQGSGKTFFFVHGLLDSATGFRRLAPFLRKDFNLLVPDIPGFGLSPLPKVKYLYQVDVFADLLYNSIRKLALNDVVLAGHSMGSLIAMMIAIRDSEKEKRVQRLVLLAPGGIPHPQRDEMRKLLFPSKTEEIERLLTALYQENVPELGGIAKKALLSQWNNLAHRFLTENTLDREKEIFLGKKLSAVSQKSLIISGTEDPITDPPMVKKLHSYLKKSKLVWIPNAKHALHMERPREVAEKINSWL</sequence>
<dbReference type="InterPro" id="IPR000073">
    <property type="entry name" value="AB_hydrolase_1"/>
</dbReference>
<protein>
    <submittedName>
        <fullName evidence="2">Alpha/beta hydrolase family protein</fullName>
    </submittedName>
</protein>
<keyword evidence="2" id="KW-0378">Hydrolase</keyword>
<evidence type="ECO:0000259" key="1">
    <source>
        <dbReference type="Pfam" id="PF12697"/>
    </source>
</evidence>
<name>A0A2P2D3E1_9LEPT</name>
<evidence type="ECO:0000313" key="3">
    <source>
        <dbReference type="Proteomes" id="UP000245076"/>
    </source>
</evidence>
<dbReference type="PANTHER" id="PTHR43798">
    <property type="entry name" value="MONOACYLGLYCEROL LIPASE"/>
    <property type="match status" value="1"/>
</dbReference>
<keyword evidence="3" id="KW-1185">Reference proteome</keyword>
<proteinExistence type="predicted"/>
<feature type="domain" description="AB hydrolase-1" evidence="1">
    <location>
        <begin position="58"/>
        <end position="288"/>
    </location>
</feature>
<evidence type="ECO:0000313" key="2">
    <source>
        <dbReference type="EMBL" id="GBF39173.1"/>
    </source>
</evidence>
<dbReference type="Pfam" id="PF12697">
    <property type="entry name" value="Abhydrolase_6"/>
    <property type="match status" value="1"/>
</dbReference>
<dbReference type="EMBL" id="BFAY01000011">
    <property type="protein sequence ID" value="GBF39173.1"/>
    <property type="molecule type" value="Genomic_DNA"/>
</dbReference>
<dbReference type="PANTHER" id="PTHR43798:SF33">
    <property type="entry name" value="HYDROLASE, PUTATIVE (AFU_ORTHOLOGUE AFUA_2G14860)-RELATED"/>
    <property type="match status" value="1"/>
</dbReference>